<name>A0ACC0NCK6_RHOML</name>
<evidence type="ECO:0000313" key="1">
    <source>
        <dbReference type="EMBL" id="KAI8550814.1"/>
    </source>
</evidence>
<proteinExistence type="predicted"/>
<gene>
    <name evidence="1" type="ORF">RHMOL_Rhmol06G0136600</name>
</gene>
<evidence type="ECO:0000313" key="2">
    <source>
        <dbReference type="Proteomes" id="UP001062846"/>
    </source>
</evidence>
<dbReference type="Proteomes" id="UP001062846">
    <property type="component" value="Chromosome 6"/>
</dbReference>
<sequence length="132" mass="13863">MKSSGVGVDCSELKSQLNRLKEYHESSEECNPCSDKGVKRQALKVDFKPSFGPRAVPTLTIEMISLPSGSLASEEVIVGSEVSDDLLPKPPDSGGIEDTTPNAKLTNGGSKKAGYSGSNRSKSKGSSNCKGK</sequence>
<reference evidence="1" key="1">
    <citation type="submission" date="2022-02" db="EMBL/GenBank/DDBJ databases">
        <title>Plant Genome Project.</title>
        <authorList>
            <person name="Zhang R.-G."/>
        </authorList>
    </citation>
    <scope>NUCLEOTIDE SEQUENCE</scope>
    <source>
        <strain evidence="1">AT1</strain>
    </source>
</reference>
<keyword evidence="2" id="KW-1185">Reference proteome</keyword>
<protein>
    <submittedName>
        <fullName evidence="1">Uncharacterized protein</fullName>
    </submittedName>
</protein>
<comment type="caution">
    <text evidence="1">The sequence shown here is derived from an EMBL/GenBank/DDBJ whole genome shotgun (WGS) entry which is preliminary data.</text>
</comment>
<organism evidence="1 2">
    <name type="scientific">Rhododendron molle</name>
    <name type="common">Chinese azalea</name>
    <name type="synonym">Azalea mollis</name>
    <dbReference type="NCBI Taxonomy" id="49168"/>
    <lineage>
        <taxon>Eukaryota</taxon>
        <taxon>Viridiplantae</taxon>
        <taxon>Streptophyta</taxon>
        <taxon>Embryophyta</taxon>
        <taxon>Tracheophyta</taxon>
        <taxon>Spermatophyta</taxon>
        <taxon>Magnoliopsida</taxon>
        <taxon>eudicotyledons</taxon>
        <taxon>Gunneridae</taxon>
        <taxon>Pentapetalae</taxon>
        <taxon>asterids</taxon>
        <taxon>Ericales</taxon>
        <taxon>Ericaceae</taxon>
        <taxon>Ericoideae</taxon>
        <taxon>Rhodoreae</taxon>
        <taxon>Rhododendron</taxon>
    </lineage>
</organism>
<accession>A0ACC0NCK6</accession>
<dbReference type="EMBL" id="CM046393">
    <property type="protein sequence ID" value="KAI8550814.1"/>
    <property type="molecule type" value="Genomic_DNA"/>
</dbReference>